<dbReference type="GeneID" id="39578632"/>
<evidence type="ECO:0000256" key="4">
    <source>
        <dbReference type="ARBA" id="ARBA00022478"/>
    </source>
</evidence>
<dbReference type="PANTHER" id="PTHR10102:SF0">
    <property type="entry name" value="DNA-DIRECTED RNA POLYMERASE, MITOCHONDRIAL"/>
    <property type="match status" value="1"/>
</dbReference>
<sequence length="1419" mass="157406">MLLRPGRRNFSLQHASISRLSRPVARTPSLASLPSQVCRKCLVTHTQLGPSRRRRSFGSPASPSNARTLATAMDDAHLYHVTSYDTLKSSILPQYQPITSLPRHHDLRPIDPSAPLMVQEPSSPIPRARTNPHGIPGDVDEMIAIFDACLRIANLDRAALVLKRLGTIDEIPGHDLILLGNRYLRASLEQLRLHPDKRRAEELHKWYELFVRSKGLPQTAETVACMLKASLLSEHQPDRLDRLVTRYMSMAPGDAGLRVLSMADILNDQDLAVITDICPTYNLAPDTTPATSDIPADEVQDASTANTTSTKNTSEDNVPEVLATPQKGFGLKTLKQTLTLFDKMPQDCDISTLSREQQREIQARLERDCIDAAVERWREENESLKKMGLNSSVSSASLNSRLYDWQLALEARLTEEMQKVEEAEAKPKKTPEDYDRCLYGPFLRMSTPTRLAAVTILGTLSATTMAGIDRGIALSSAISSLAKLAEEDIQSQAMLRTSKFKSKKRRVVHVPGKSSKKLDAARAELGPESQVAPETATKQTDPAPDTPWPVAVKARVGAALLSALIDTARIKVVKEHPDTKTLISQYQPAFSHATQLRRGKKIGMVLLNKELVTIMKREPQGDFLAKHLPMVVEPEPWSKFDKGGFLESSANLVRIKHGDKDQRIYTEAAIGRGDMDQVFKGLDVLGKTGWRINTSVFNVMLEVWNSGEPVANIPALNPDIPIPTEPLSSADPTERRNWIRAVKAAENERGGLHSVRCFINFQLEIARAFRNQTFYFPHNIDFRGRAYPLPTYLNHMGADHVRGLLRFAKGKELGEHGLKWLKVHLANVYGFDKASLKERESFAMDNVVNIFDSATKPLTGNRWWLQAEDPWQCLATCFELKAALESPDPANFVSHLPVHQDGTCNGLQHYAALGGDSWGARQVNLEPGDKPADVYSAVADIVKGYIAKDVEAGHPFALAVNGKITRKVVKQTVMTNVYGVTFQGAKKQVCKQLDALYPNLPQESGFSAIVLASYIASLIFKALSSMFRGAHDIQYWLGEIGGRVCRALSAEQLERIASTGIIPNSSKVKKFKINEKKDTTDDLLAQFRATIVWTTPLKMPVAQPYRKSGTRVIKTSLQDLTLTVPERSDPVNRKKQLQAFPPNFIHSLDATHMLLSALECHDLGLEFAAVHDSFWTHAANVDAMNAVLRDAFVRIHEEDVIGRLAAEFEARYKGSIYLAKVNQGTEVEKRISAWRKKARWSTKDELLAEYERQRLLKSQDRAEVERGRQMVTPASIFEDMSAADALAEPEDMQEIRLGDIPEGANSIEAIKAEEEAAAAAEASGFAAEVVDEEDGMLDDHDAVAADESAGEGDAESARLSGVLEKLKRSHFDNVVNATGTKKKAATKTIQIWLPLSFPAIPAKGDFDVQRLRKSEYFFS</sequence>
<dbReference type="InterPro" id="IPR024075">
    <property type="entry name" value="DNA-dir_RNA_pol_helix_hairp_sf"/>
</dbReference>
<dbReference type="InterPro" id="IPR043502">
    <property type="entry name" value="DNA/RNA_pol_sf"/>
</dbReference>
<keyword evidence="8" id="KW-0496">Mitochondrion</keyword>
<keyword evidence="4 11" id="KW-0240">DNA-directed RNA polymerase</keyword>
<dbReference type="InterPro" id="IPR002092">
    <property type="entry name" value="DNA-dir_Rpol_phage-type"/>
</dbReference>
<dbReference type="SMART" id="SM01311">
    <property type="entry name" value="RPOL_N"/>
    <property type="match status" value="1"/>
</dbReference>
<dbReference type="EMBL" id="ML119051">
    <property type="protein sequence ID" value="ROT42220.1"/>
    <property type="molecule type" value="Genomic_DNA"/>
</dbReference>
<dbReference type="GO" id="GO:0001018">
    <property type="term" value="F:mitochondrial promoter sequence-specific DNA binding"/>
    <property type="evidence" value="ECO:0007669"/>
    <property type="project" value="TreeGrafter"/>
</dbReference>
<dbReference type="PANTHER" id="PTHR10102">
    <property type="entry name" value="DNA-DIRECTED RNA POLYMERASE, MITOCHONDRIAL"/>
    <property type="match status" value="1"/>
</dbReference>
<dbReference type="InterPro" id="IPR037159">
    <property type="entry name" value="RNA_POL_N_sf"/>
</dbReference>
<evidence type="ECO:0000256" key="8">
    <source>
        <dbReference type="ARBA" id="ARBA00023128"/>
    </source>
</evidence>
<evidence type="ECO:0000256" key="6">
    <source>
        <dbReference type="ARBA" id="ARBA00022695"/>
    </source>
</evidence>
<dbReference type="FunFam" id="1.10.287.280:FF:000001">
    <property type="entry name" value="DNA-directed RNA polymerase"/>
    <property type="match status" value="1"/>
</dbReference>
<feature type="region of interest" description="Disordered" evidence="12">
    <location>
        <begin position="288"/>
        <end position="316"/>
    </location>
</feature>
<evidence type="ECO:0000256" key="12">
    <source>
        <dbReference type="SAM" id="MobiDB-lite"/>
    </source>
</evidence>
<dbReference type="STRING" id="1314773.A0A3N2Q656"/>
<dbReference type="Gene3D" id="1.10.150.20">
    <property type="entry name" value="5' to 3' exonuclease, C-terminal subdomain"/>
    <property type="match status" value="1"/>
</dbReference>
<dbReference type="SUPFAM" id="SSF56672">
    <property type="entry name" value="DNA/RNA polymerases"/>
    <property type="match status" value="1"/>
</dbReference>
<keyword evidence="5 11" id="KW-0808">Transferase</keyword>
<evidence type="ECO:0000256" key="1">
    <source>
        <dbReference type="ARBA" id="ARBA00004026"/>
    </source>
</evidence>
<keyword evidence="9 11" id="KW-0804">Transcription</keyword>
<protein>
    <recommendedName>
        <fullName evidence="11">DNA-directed RNA polymerase</fullName>
        <ecNumber evidence="11">2.7.7.6</ecNumber>
    </recommendedName>
</protein>
<keyword evidence="15" id="KW-1185">Reference proteome</keyword>
<dbReference type="PROSITE" id="PS00900">
    <property type="entry name" value="RNA_POL_PHAGE_1"/>
    <property type="match status" value="1"/>
</dbReference>
<evidence type="ECO:0000256" key="7">
    <source>
        <dbReference type="ARBA" id="ARBA00022946"/>
    </source>
</evidence>
<dbReference type="Pfam" id="PF00940">
    <property type="entry name" value="RNA_pol"/>
    <property type="match status" value="1"/>
</dbReference>
<evidence type="ECO:0000259" key="13">
    <source>
        <dbReference type="SMART" id="SM01311"/>
    </source>
</evidence>
<comment type="subcellular location">
    <subcellularLocation>
        <location evidence="2">Mitochondrion</location>
    </subcellularLocation>
</comment>
<dbReference type="Gene3D" id="1.10.287.260">
    <property type="match status" value="1"/>
</dbReference>
<keyword evidence="6 11" id="KW-0548">Nucleotidyltransferase</keyword>
<feature type="compositionally biased region" description="Low complexity" evidence="12">
    <location>
        <begin position="302"/>
        <end position="312"/>
    </location>
</feature>
<dbReference type="PROSITE" id="PS00489">
    <property type="entry name" value="RNA_POL_PHAGE_2"/>
    <property type="match status" value="1"/>
</dbReference>
<evidence type="ECO:0000256" key="9">
    <source>
        <dbReference type="ARBA" id="ARBA00023163"/>
    </source>
</evidence>
<reference evidence="14 15" key="1">
    <citation type="journal article" date="2018" name="Mol. Ecol.">
        <title>The obligate alkalophilic soda-lake fungus Sodiomyces alkalinus has shifted to a protein diet.</title>
        <authorList>
            <person name="Grum-Grzhimaylo A.A."/>
            <person name="Falkoski D.L."/>
            <person name="van den Heuvel J."/>
            <person name="Valero-Jimenez C.A."/>
            <person name="Min B."/>
            <person name="Choi I.G."/>
            <person name="Lipzen A."/>
            <person name="Daum C.G."/>
            <person name="Aanen D.K."/>
            <person name="Tsang A."/>
            <person name="Henrissat B."/>
            <person name="Bilanenko E.N."/>
            <person name="de Vries R.P."/>
            <person name="van Kan J.A.L."/>
            <person name="Grigoriev I.V."/>
            <person name="Debets A.J.M."/>
        </authorList>
    </citation>
    <scope>NUCLEOTIDE SEQUENCE [LARGE SCALE GENOMIC DNA]</scope>
    <source>
        <strain evidence="14 15">F11</strain>
    </source>
</reference>
<dbReference type="Gene3D" id="1.10.1320.10">
    <property type="entry name" value="DNA-directed RNA polymerase, N-terminal domain"/>
    <property type="match status" value="1"/>
</dbReference>
<evidence type="ECO:0000313" key="15">
    <source>
        <dbReference type="Proteomes" id="UP000272025"/>
    </source>
</evidence>
<evidence type="ECO:0000313" key="14">
    <source>
        <dbReference type="EMBL" id="ROT42220.1"/>
    </source>
</evidence>
<dbReference type="InterPro" id="IPR046950">
    <property type="entry name" value="DNA-dir_Rpol_C_phage-type"/>
</dbReference>
<evidence type="ECO:0000256" key="3">
    <source>
        <dbReference type="ARBA" id="ARBA00009493"/>
    </source>
</evidence>
<dbReference type="InterPro" id="IPR029262">
    <property type="entry name" value="RPOL_N"/>
</dbReference>
<organism evidence="14 15">
    <name type="scientific">Sodiomyces alkalinus (strain CBS 110278 / VKM F-3762 / F11)</name>
    <name type="common">Alkaliphilic filamentous fungus</name>
    <dbReference type="NCBI Taxonomy" id="1314773"/>
    <lineage>
        <taxon>Eukaryota</taxon>
        <taxon>Fungi</taxon>
        <taxon>Dikarya</taxon>
        <taxon>Ascomycota</taxon>
        <taxon>Pezizomycotina</taxon>
        <taxon>Sordariomycetes</taxon>
        <taxon>Hypocreomycetidae</taxon>
        <taxon>Glomerellales</taxon>
        <taxon>Plectosphaerellaceae</taxon>
        <taxon>Sodiomyces</taxon>
    </lineage>
</organism>
<feature type="domain" description="DNA-directed RNA polymerase N-terminal" evidence="13">
    <location>
        <begin position="360"/>
        <end position="687"/>
    </location>
</feature>
<gene>
    <name evidence="14" type="ORF">SODALDRAFT_326395</name>
</gene>
<dbReference type="OrthoDB" id="276422at2759"/>
<accession>A0A3N2Q656</accession>
<dbReference type="Proteomes" id="UP000272025">
    <property type="component" value="Unassembled WGS sequence"/>
</dbReference>
<proteinExistence type="inferred from homology"/>
<dbReference type="EC" id="2.7.7.6" evidence="11"/>
<dbReference type="Pfam" id="PF14700">
    <property type="entry name" value="RPOL_N"/>
    <property type="match status" value="1"/>
</dbReference>
<evidence type="ECO:0000256" key="11">
    <source>
        <dbReference type="RuleBase" id="RU003805"/>
    </source>
</evidence>
<evidence type="ECO:0000256" key="2">
    <source>
        <dbReference type="ARBA" id="ARBA00004173"/>
    </source>
</evidence>
<comment type="function">
    <text evidence="1 11">DNA-dependent RNA polymerase catalyzes the transcription of DNA into RNA using the four ribonucleoside triphosphates as substrates.</text>
</comment>
<name>A0A3N2Q656_SODAK</name>
<dbReference type="GO" id="GO:0003899">
    <property type="term" value="F:DNA-directed RNA polymerase activity"/>
    <property type="evidence" value="ECO:0007669"/>
    <property type="project" value="UniProtKB-EC"/>
</dbReference>
<keyword evidence="7" id="KW-0809">Transit peptide</keyword>
<dbReference type="Gene3D" id="1.10.287.280">
    <property type="match status" value="1"/>
</dbReference>
<comment type="catalytic activity">
    <reaction evidence="10 11">
        <text>RNA(n) + a ribonucleoside 5'-triphosphate = RNA(n+1) + diphosphate</text>
        <dbReference type="Rhea" id="RHEA:21248"/>
        <dbReference type="Rhea" id="RHEA-COMP:14527"/>
        <dbReference type="Rhea" id="RHEA-COMP:17342"/>
        <dbReference type="ChEBI" id="CHEBI:33019"/>
        <dbReference type="ChEBI" id="CHEBI:61557"/>
        <dbReference type="ChEBI" id="CHEBI:140395"/>
        <dbReference type="EC" id="2.7.7.6"/>
    </reaction>
</comment>
<evidence type="ECO:0000256" key="5">
    <source>
        <dbReference type="ARBA" id="ARBA00022679"/>
    </source>
</evidence>
<dbReference type="GO" id="GO:0006390">
    <property type="term" value="P:mitochondrial transcription"/>
    <property type="evidence" value="ECO:0007669"/>
    <property type="project" value="TreeGrafter"/>
</dbReference>
<dbReference type="GO" id="GO:0034245">
    <property type="term" value="C:mitochondrial DNA-directed RNA polymerase complex"/>
    <property type="evidence" value="ECO:0007669"/>
    <property type="project" value="TreeGrafter"/>
</dbReference>
<dbReference type="RefSeq" id="XP_028470026.1">
    <property type="nucleotide sequence ID" value="XM_028610154.1"/>
</dbReference>
<dbReference type="FunFam" id="1.10.150.20:FF:000041">
    <property type="entry name" value="DNA-directed RNA polymerase"/>
    <property type="match status" value="1"/>
</dbReference>
<comment type="similarity">
    <text evidence="3 11">Belongs to the phage and mitochondrial RNA polymerase family.</text>
</comment>
<feature type="region of interest" description="Disordered" evidence="12">
    <location>
        <begin position="505"/>
        <end position="547"/>
    </location>
</feature>
<evidence type="ECO:0000256" key="10">
    <source>
        <dbReference type="ARBA" id="ARBA00048552"/>
    </source>
</evidence>